<accession>A0A1H9K7Y5</accession>
<dbReference type="GO" id="GO:0009253">
    <property type="term" value="P:peptidoglycan catabolic process"/>
    <property type="evidence" value="ECO:0007669"/>
    <property type="project" value="InterPro"/>
</dbReference>
<dbReference type="RefSeq" id="WP_092676866.1">
    <property type="nucleotide sequence ID" value="NZ_FOGC01000009.1"/>
</dbReference>
<evidence type="ECO:0000259" key="6">
    <source>
        <dbReference type="SMART" id="SM00644"/>
    </source>
</evidence>
<dbReference type="Gene3D" id="3.40.80.10">
    <property type="entry name" value="Peptidoglycan recognition protein-like"/>
    <property type="match status" value="1"/>
</dbReference>
<dbReference type="PANTHER" id="PTHR30417">
    <property type="entry name" value="N-ACETYLMURAMOYL-L-ALANINE AMIDASE AMID"/>
    <property type="match status" value="1"/>
</dbReference>
<proteinExistence type="inferred from homology"/>
<dbReference type="SUPFAM" id="SSF47090">
    <property type="entry name" value="PGBD-like"/>
    <property type="match status" value="1"/>
</dbReference>
<dbReference type="EC" id="3.5.1.28" evidence="3"/>
<dbReference type="InterPro" id="IPR036366">
    <property type="entry name" value="PGBDSf"/>
</dbReference>
<evidence type="ECO:0000256" key="1">
    <source>
        <dbReference type="ARBA" id="ARBA00001561"/>
    </source>
</evidence>
<feature type="domain" description="N-acetylmuramoyl-L-alanine amidase" evidence="6">
    <location>
        <begin position="7"/>
        <end position="158"/>
    </location>
</feature>
<evidence type="ECO:0000313" key="7">
    <source>
        <dbReference type="EMBL" id="SEQ95336.1"/>
    </source>
</evidence>
<dbReference type="SUPFAM" id="SSF55846">
    <property type="entry name" value="N-acetylmuramoyl-L-alanine amidase-like"/>
    <property type="match status" value="1"/>
</dbReference>
<keyword evidence="4" id="KW-0378">Hydrolase</keyword>
<dbReference type="OrthoDB" id="9794842at2"/>
<sequence>MYQIDYNSFRSIKGFNRRVRFLVFHYTALNFDNAIIALTGSSVSAHYLVPDPSDKSYLDADFNDMRLFNLVDENERAWHAGASSWAGRNNLNDTAIGIEIVNLATENDGIYTFPPYNPVQIDAVKELALNILQRYPDITPVNVVGHSDIAPGRKNDPGSAFPWKALYDVGVGAWFDEETKSQYIEQFSHVLPSKDDMILMLERYGYDTSGSETDMGYVQLIRAFQLHFRPCDYSGKVDSETAAILYALVEKYK</sequence>
<dbReference type="GO" id="GO:0019867">
    <property type="term" value="C:outer membrane"/>
    <property type="evidence" value="ECO:0007669"/>
    <property type="project" value="TreeGrafter"/>
</dbReference>
<evidence type="ECO:0000256" key="2">
    <source>
        <dbReference type="ARBA" id="ARBA00007553"/>
    </source>
</evidence>
<dbReference type="EMBL" id="FOGC01000009">
    <property type="protein sequence ID" value="SEQ95336.1"/>
    <property type="molecule type" value="Genomic_DNA"/>
</dbReference>
<dbReference type="CDD" id="cd06583">
    <property type="entry name" value="PGRP"/>
    <property type="match status" value="1"/>
</dbReference>
<organism evidence="7 8">
    <name type="scientific">Rosenbergiella nectarea</name>
    <dbReference type="NCBI Taxonomy" id="988801"/>
    <lineage>
        <taxon>Bacteria</taxon>
        <taxon>Pseudomonadati</taxon>
        <taxon>Pseudomonadota</taxon>
        <taxon>Gammaproteobacteria</taxon>
        <taxon>Enterobacterales</taxon>
        <taxon>Erwiniaceae</taxon>
        <taxon>Rosenbergiella</taxon>
    </lineage>
</organism>
<dbReference type="GO" id="GO:0071555">
    <property type="term" value="P:cell wall organization"/>
    <property type="evidence" value="ECO:0007669"/>
    <property type="project" value="UniProtKB-KW"/>
</dbReference>
<dbReference type="SMART" id="SM00644">
    <property type="entry name" value="Ami_2"/>
    <property type="match status" value="1"/>
</dbReference>
<dbReference type="InterPro" id="IPR036365">
    <property type="entry name" value="PGBD-like_sf"/>
</dbReference>
<evidence type="ECO:0000256" key="4">
    <source>
        <dbReference type="ARBA" id="ARBA00022801"/>
    </source>
</evidence>
<name>A0A1H9K7Y5_9GAMM</name>
<dbReference type="Proteomes" id="UP000242515">
    <property type="component" value="Unassembled WGS sequence"/>
</dbReference>
<dbReference type="GO" id="GO:0008745">
    <property type="term" value="F:N-acetylmuramoyl-L-alanine amidase activity"/>
    <property type="evidence" value="ECO:0007669"/>
    <property type="project" value="UniProtKB-EC"/>
</dbReference>
<dbReference type="Gene3D" id="1.10.101.10">
    <property type="entry name" value="PGBD-like superfamily/PGBD"/>
    <property type="match status" value="1"/>
</dbReference>
<evidence type="ECO:0000256" key="3">
    <source>
        <dbReference type="ARBA" id="ARBA00011901"/>
    </source>
</evidence>
<protein>
    <recommendedName>
        <fullName evidence="3">N-acetylmuramoyl-L-alanine amidase</fullName>
        <ecNumber evidence="3">3.5.1.28</ecNumber>
    </recommendedName>
</protein>
<evidence type="ECO:0000256" key="5">
    <source>
        <dbReference type="ARBA" id="ARBA00023316"/>
    </source>
</evidence>
<dbReference type="InterPro" id="IPR051206">
    <property type="entry name" value="NAMLAA_amidase_2"/>
</dbReference>
<dbReference type="AlphaFoldDB" id="A0A1H9K7Y5"/>
<dbReference type="Pfam" id="PF01510">
    <property type="entry name" value="Amidase_2"/>
    <property type="match status" value="1"/>
</dbReference>
<reference evidence="8" key="1">
    <citation type="submission" date="2016-10" db="EMBL/GenBank/DDBJ databases">
        <authorList>
            <person name="Varghese N."/>
            <person name="Submissions S."/>
        </authorList>
    </citation>
    <scope>NUCLEOTIDE SEQUENCE [LARGE SCALE GENOMIC DNA]</scope>
    <source>
        <strain evidence="8">8N4</strain>
    </source>
</reference>
<keyword evidence="8" id="KW-1185">Reference proteome</keyword>
<keyword evidence="5" id="KW-0961">Cell wall biogenesis/degradation</keyword>
<dbReference type="GO" id="GO:0009254">
    <property type="term" value="P:peptidoglycan turnover"/>
    <property type="evidence" value="ECO:0007669"/>
    <property type="project" value="TreeGrafter"/>
</dbReference>
<dbReference type="FunFam" id="3.40.80.10:FF:000003">
    <property type="entry name" value="N-acetylmuramoyl-L-alanine amidase"/>
    <property type="match status" value="1"/>
</dbReference>
<gene>
    <name evidence="7" type="ORF">SAMN05216522_10914</name>
</gene>
<dbReference type="PANTHER" id="PTHR30417:SF12">
    <property type="entry name" value="N-ACETYLMURAMOYL-L-ALANINE AMIDASE"/>
    <property type="match status" value="1"/>
</dbReference>
<comment type="similarity">
    <text evidence="2">Belongs to the N-acetylmuramoyl-L-alanine amidase 2 family.</text>
</comment>
<dbReference type="InterPro" id="IPR002502">
    <property type="entry name" value="Amidase_domain"/>
</dbReference>
<evidence type="ECO:0000313" key="8">
    <source>
        <dbReference type="Proteomes" id="UP000242515"/>
    </source>
</evidence>
<comment type="catalytic activity">
    <reaction evidence="1">
        <text>Hydrolyzes the link between N-acetylmuramoyl residues and L-amino acid residues in certain cell-wall glycopeptides.</text>
        <dbReference type="EC" id="3.5.1.28"/>
    </reaction>
</comment>
<dbReference type="InterPro" id="IPR036505">
    <property type="entry name" value="Amidase/PGRP_sf"/>
</dbReference>